<accession>A0A2P8E3X5</accession>
<dbReference type="Proteomes" id="UP000243528">
    <property type="component" value="Unassembled WGS sequence"/>
</dbReference>
<evidence type="ECO:0000256" key="1">
    <source>
        <dbReference type="ARBA" id="ARBA00009518"/>
    </source>
</evidence>
<evidence type="ECO:0000256" key="9">
    <source>
        <dbReference type="ARBA" id="ARBA00023125"/>
    </source>
</evidence>
<keyword evidence="13" id="KW-1185">Reference proteome</keyword>
<dbReference type="OrthoDB" id="3359450at2"/>
<dbReference type="GO" id="GO:0006281">
    <property type="term" value="P:DNA repair"/>
    <property type="evidence" value="ECO:0007669"/>
    <property type="project" value="UniProtKB-KW"/>
</dbReference>
<name>A0A2P8E3X5_9ACTN</name>
<gene>
    <name evidence="12" type="ORF">CLV30_106161</name>
</gene>
<dbReference type="GO" id="GO:0003677">
    <property type="term" value="F:DNA binding"/>
    <property type="evidence" value="ECO:0007669"/>
    <property type="project" value="UniProtKB-KW"/>
</dbReference>
<evidence type="ECO:0000256" key="8">
    <source>
        <dbReference type="ARBA" id="ARBA00022842"/>
    </source>
</evidence>
<evidence type="ECO:0000256" key="6">
    <source>
        <dbReference type="ARBA" id="ARBA00022763"/>
    </source>
</evidence>
<protein>
    <submittedName>
        <fullName evidence="12">Holliday junction resolvasome RuvABC endonuclease subunit</fullName>
    </submittedName>
</protein>
<sequence length="174" mass="18731">MNVLGIDPSLTATGVCLPDGKTYTMKSRLKGDDRLESIYLRLLVDVEDHWPVDLAVIEDLPVNAKSAGLTGMAQGVIRMALASAGVPVARISPATLKKFATGKGNADKTAMLAATPDQYRGSFGDDNQVDAWWLREAGRAWLGDSPFFGPYQGEAVLDVLRKAKWPDPTEEVAA</sequence>
<evidence type="ECO:0000256" key="10">
    <source>
        <dbReference type="ARBA" id="ARBA00023172"/>
    </source>
</evidence>
<keyword evidence="6" id="KW-0227">DNA damage</keyword>
<evidence type="ECO:0000256" key="4">
    <source>
        <dbReference type="ARBA" id="ARBA00022723"/>
    </source>
</evidence>
<evidence type="ECO:0000313" key="12">
    <source>
        <dbReference type="EMBL" id="PSL04156.1"/>
    </source>
</evidence>
<dbReference type="RefSeq" id="WP_106537168.1">
    <property type="nucleotide sequence ID" value="NZ_ML142900.1"/>
</dbReference>
<keyword evidence="5 12" id="KW-0255">Endonuclease</keyword>
<dbReference type="GO" id="GO:0004520">
    <property type="term" value="F:DNA endonuclease activity"/>
    <property type="evidence" value="ECO:0007669"/>
    <property type="project" value="InterPro"/>
</dbReference>
<dbReference type="SUPFAM" id="SSF53098">
    <property type="entry name" value="Ribonuclease H-like"/>
    <property type="match status" value="1"/>
</dbReference>
<comment type="caution">
    <text evidence="12">The sequence shown here is derived from an EMBL/GenBank/DDBJ whole genome shotgun (WGS) entry which is preliminary data.</text>
</comment>
<dbReference type="AlphaFoldDB" id="A0A2P8E3X5"/>
<dbReference type="InterPro" id="IPR036397">
    <property type="entry name" value="RNaseH_sf"/>
</dbReference>
<dbReference type="EMBL" id="PYGE01000006">
    <property type="protein sequence ID" value="PSL04156.1"/>
    <property type="molecule type" value="Genomic_DNA"/>
</dbReference>
<keyword evidence="10" id="KW-0233">DNA recombination</keyword>
<keyword evidence="9" id="KW-0238">DNA-binding</keyword>
<dbReference type="InterPro" id="IPR002176">
    <property type="entry name" value="X-over_junc_endoDNase_RuvC"/>
</dbReference>
<keyword evidence="7" id="KW-0378">Hydrolase</keyword>
<dbReference type="Pfam" id="PF02075">
    <property type="entry name" value="RuvC"/>
    <property type="match status" value="1"/>
</dbReference>
<keyword evidence="4" id="KW-0479">Metal-binding</keyword>
<comment type="similarity">
    <text evidence="1">Belongs to the RuvC family.</text>
</comment>
<evidence type="ECO:0000313" key="13">
    <source>
        <dbReference type="Proteomes" id="UP000243528"/>
    </source>
</evidence>
<reference evidence="12 13" key="1">
    <citation type="submission" date="2018-03" db="EMBL/GenBank/DDBJ databases">
        <title>Genomic Encyclopedia of Archaeal and Bacterial Type Strains, Phase II (KMG-II): from individual species to whole genera.</title>
        <authorList>
            <person name="Goeker M."/>
        </authorList>
    </citation>
    <scope>NUCLEOTIDE SEQUENCE [LARGE SCALE GENOMIC DNA]</scope>
    <source>
        <strain evidence="12 13">DSM 45211</strain>
    </source>
</reference>
<keyword evidence="3" id="KW-0540">Nuclease</keyword>
<dbReference type="GO" id="GO:0016787">
    <property type="term" value="F:hydrolase activity"/>
    <property type="evidence" value="ECO:0007669"/>
    <property type="project" value="UniProtKB-KW"/>
</dbReference>
<evidence type="ECO:0000256" key="7">
    <source>
        <dbReference type="ARBA" id="ARBA00022801"/>
    </source>
</evidence>
<organism evidence="12 13">
    <name type="scientific">Haloactinopolyspora alba</name>
    <dbReference type="NCBI Taxonomy" id="648780"/>
    <lineage>
        <taxon>Bacteria</taxon>
        <taxon>Bacillati</taxon>
        <taxon>Actinomycetota</taxon>
        <taxon>Actinomycetes</taxon>
        <taxon>Jiangellales</taxon>
        <taxon>Jiangellaceae</taxon>
        <taxon>Haloactinopolyspora</taxon>
    </lineage>
</organism>
<evidence type="ECO:0000256" key="2">
    <source>
        <dbReference type="ARBA" id="ARBA00022490"/>
    </source>
</evidence>
<dbReference type="InterPro" id="IPR012337">
    <property type="entry name" value="RNaseH-like_sf"/>
</dbReference>
<dbReference type="GO" id="GO:0006310">
    <property type="term" value="P:DNA recombination"/>
    <property type="evidence" value="ECO:0007669"/>
    <property type="project" value="UniProtKB-KW"/>
</dbReference>
<proteinExistence type="inferred from homology"/>
<keyword evidence="11" id="KW-0234">DNA repair</keyword>
<dbReference type="PANTHER" id="PTHR30194">
    <property type="entry name" value="CROSSOVER JUNCTION ENDODEOXYRIBONUCLEASE RUVC"/>
    <property type="match status" value="1"/>
</dbReference>
<dbReference type="PANTHER" id="PTHR30194:SF3">
    <property type="entry name" value="CROSSOVER JUNCTION ENDODEOXYRIBONUCLEASE RUVC"/>
    <property type="match status" value="1"/>
</dbReference>
<keyword evidence="2" id="KW-0963">Cytoplasm</keyword>
<dbReference type="Gene3D" id="3.30.420.10">
    <property type="entry name" value="Ribonuclease H-like superfamily/Ribonuclease H"/>
    <property type="match status" value="1"/>
</dbReference>
<evidence type="ECO:0000256" key="5">
    <source>
        <dbReference type="ARBA" id="ARBA00022759"/>
    </source>
</evidence>
<evidence type="ECO:0000256" key="11">
    <source>
        <dbReference type="ARBA" id="ARBA00023204"/>
    </source>
</evidence>
<keyword evidence="8" id="KW-0460">Magnesium</keyword>
<dbReference type="GO" id="GO:0046872">
    <property type="term" value="F:metal ion binding"/>
    <property type="evidence" value="ECO:0007669"/>
    <property type="project" value="UniProtKB-KW"/>
</dbReference>
<evidence type="ECO:0000256" key="3">
    <source>
        <dbReference type="ARBA" id="ARBA00022722"/>
    </source>
</evidence>